<evidence type="ECO:0000313" key="3">
    <source>
        <dbReference type="EMBL" id="GGR78163.1"/>
    </source>
</evidence>
<evidence type="ECO:0000313" key="4">
    <source>
        <dbReference type="Proteomes" id="UP000644548"/>
    </source>
</evidence>
<feature type="compositionally biased region" description="Pro residues" evidence="1">
    <location>
        <begin position="75"/>
        <end position="84"/>
    </location>
</feature>
<feature type="compositionally biased region" description="Pro residues" evidence="1">
    <location>
        <begin position="49"/>
        <end position="65"/>
    </location>
</feature>
<dbReference type="RefSeq" id="WP_189071241.1">
    <property type="nucleotide sequence ID" value="NZ_BMQN01000001.1"/>
</dbReference>
<evidence type="ECO:0000259" key="2">
    <source>
        <dbReference type="Pfam" id="PF00188"/>
    </source>
</evidence>
<feature type="region of interest" description="Disordered" evidence="1">
    <location>
        <begin position="38"/>
        <end position="142"/>
    </location>
</feature>
<gene>
    <name evidence="3" type="ORF">GCM10008960_01160</name>
</gene>
<feature type="compositionally biased region" description="Pro residues" evidence="1">
    <location>
        <begin position="125"/>
        <end position="135"/>
    </location>
</feature>
<proteinExistence type="predicted"/>
<dbReference type="EMBL" id="BMQN01000001">
    <property type="protein sequence ID" value="GGR78163.1"/>
    <property type="molecule type" value="Genomic_DNA"/>
</dbReference>
<sequence length="404" mass="41702">MMGFRRALWAILGGAALFALGLSGIWLAGWWPGQRTAVPPAPRVEEPLAQPPAPSTPDAQPPLAPTPEVQVPADPAVPEPPVSPAPATAPEAERPVPSDLAGVQQEMQDRTPTSPASGEQQPVGPGRPTPTPPRPVVTTAPPAAAAPVSPLLAGLNRVRARAGMPAVKAEAAWQGGCAGHARYLVREDRAEHRQDPASPFRSAAGEACAPGHYFVSSRADATPERALRYWVGGAFHLPQLLDPRLTRVAAGVAHDEGGGFRSAVVLDVRRGLTGAARYPVRYPAPGQAAPTLTAVTGEWPDALAGCPPRPVRGAPIALLLGPARPQDVTAASLSVNGRRAGACLLTASTFNGANDSETRVGRGVLAAQGGALVLPDAPLPAGADVEVRFVTARGPVSWSFRTQP</sequence>
<dbReference type="InterPro" id="IPR035940">
    <property type="entry name" value="CAP_sf"/>
</dbReference>
<accession>A0ABQ2S1W9</accession>
<protein>
    <recommendedName>
        <fullName evidence="2">SCP domain-containing protein</fullName>
    </recommendedName>
</protein>
<evidence type="ECO:0000256" key="1">
    <source>
        <dbReference type="SAM" id="MobiDB-lite"/>
    </source>
</evidence>
<dbReference type="Proteomes" id="UP000644548">
    <property type="component" value="Unassembled WGS sequence"/>
</dbReference>
<comment type="caution">
    <text evidence="3">The sequence shown here is derived from an EMBL/GenBank/DDBJ whole genome shotgun (WGS) entry which is preliminary data.</text>
</comment>
<feature type="domain" description="SCP" evidence="2">
    <location>
        <begin position="155"/>
        <end position="260"/>
    </location>
</feature>
<name>A0ABQ2S1W9_9DEIO</name>
<keyword evidence="4" id="KW-1185">Reference proteome</keyword>
<dbReference type="InterPro" id="IPR014044">
    <property type="entry name" value="CAP_dom"/>
</dbReference>
<organism evidence="3 4">
    <name type="scientific">Deinococcus sedimenti</name>
    <dbReference type="NCBI Taxonomy" id="1867090"/>
    <lineage>
        <taxon>Bacteria</taxon>
        <taxon>Thermotogati</taxon>
        <taxon>Deinococcota</taxon>
        <taxon>Deinococci</taxon>
        <taxon>Deinococcales</taxon>
        <taxon>Deinococcaceae</taxon>
        <taxon>Deinococcus</taxon>
    </lineage>
</organism>
<dbReference type="SUPFAM" id="SSF55797">
    <property type="entry name" value="PR-1-like"/>
    <property type="match status" value="1"/>
</dbReference>
<feature type="compositionally biased region" description="Polar residues" evidence="1">
    <location>
        <begin position="110"/>
        <end position="120"/>
    </location>
</feature>
<dbReference type="Gene3D" id="3.40.33.10">
    <property type="entry name" value="CAP"/>
    <property type="match status" value="1"/>
</dbReference>
<reference evidence="4" key="1">
    <citation type="journal article" date="2019" name="Int. J. Syst. Evol. Microbiol.">
        <title>The Global Catalogue of Microorganisms (GCM) 10K type strain sequencing project: providing services to taxonomists for standard genome sequencing and annotation.</title>
        <authorList>
            <consortium name="The Broad Institute Genomics Platform"/>
            <consortium name="The Broad Institute Genome Sequencing Center for Infectious Disease"/>
            <person name="Wu L."/>
            <person name="Ma J."/>
        </authorList>
    </citation>
    <scope>NUCLEOTIDE SEQUENCE [LARGE SCALE GENOMIC DNA]</scope>
    <source>
        <strain evidence="4">JCM 31405</strain>
    </source>
</reference>
<dbReference type="Pfam" id="PF00188">
    <property type="entry name" value="CAP"/>
    <property type="match status" value="1"/>
</dbReference>